<keyword evidence="1" id="KW-0732">Signal</keyword>
<evidence type="ECO:0000313" key="2">
    <source>
        <dbReference type="EMBL" id="KAF4724717.1"/>
    </source>
</evidence>
<comment type="caution">
    <text evidence="2">The sequence shown here is derived from an EMBL/GenBank/DDBJ whole genome shotgun (WGS) entry which is preliminary data.</text>
</comment>
<feature type="non-terminal residue" evidence="2">
    <location>
        <position position="1"/>
    </location>
</feature>
<accession>A0A7J6RVK6</accession>
<keyword evidence="3" id="KW-1185">Reference proteome</keyword>
<evidence type="ECO:0000313" key="3">
    <source>
        <dbReference type="Proteomes" id="UP000553632"/>
    </source>
</evidence>
<feature type="chain" id="PRO_5029773220" evidence="1">
    <location>
        <begin position="22"/>
        <end position="257"/>
    </location>
</feature>
<name>A0A7J6RVK6_PEROL</name>
<sequence>MTIKLLTWFGLSSTLTSVTVCGRIAAPRLQALAGLYRTIDTVSVFEGIAIRLTPEKRCAVIFLAGTPRQDFQSSIRTGFVNTKETTTPAGLKCYHLLWSGSESSFSRAKALKEMFGSPGNFSLGSIIPCFSEKGYMVLVDGSGHAMQKLSSDPVERVDLPLEPPPPAVYVNDEPAPHLGNKQRQLELLGGISKFANRARRCFGLIFSGPERSLTGGLPSGHPLKKLKWGPVRVRLKLDTLSGVYRTNYPISVFEGVA</sequence>
<proteinExistence type="predicted"/>
<dbReference type="Proteomes" id="UP000553632">
    <property type="component" value="Unassembled WGS sequence"/>
</dbReference>
<organism evidence="2 3">
    <name type="scientific">Perkinsus olseni</name>
    <name type="common">Perkinsus atlanticus</name>
    <dbReference type="NCBI Taxonomy" id="32597"/>
    <lineage>
        <taxon>Eukaryota</taxon>
        <taxon>Sar</taxon>
        <taxon>Alveolata</taxon>
        <taxon>Perkinsozoa</taxon>
        <taxon>Perkinsea</taxon>
        <taxon>Perkinsida</taxon>
        <taxon>Perkinsidae</taxon>
        <taxon>Perkinsus</taxon>
    </lineage>
</organism>
<dbReference type="EMBL" id="JABANO010022724">
    <property type="protein sequence ID" value="KAF4724717.1"/>
    <property type="molecule type" value="Genomic_DNA"/>
</dbReference>
<feature type="signal peptide" evidence="1">
    <location>
        <begin position="1"/>
        <end position="21"/>
    </location>
</feature>
<gene>
    <name evidence="2" type="ORF">FOZ63_025712</name>
</gene>
<protein>
    <submittedName>
        <fullName evidence="2">Uncharacterized protein</fullName>
    </submittedName>
</protein>
<dbReference type="AlphaFoldDB" id="A0A7J6RVK6"/>
<reference evidence="2 3" key="1">
    <citation type="submission" date="2020-04" db="EMBL/GenBank/DDBJ databases">
        <title>Perkinsus olseni comparative genomics.</title>
        <authorList>
            <person name="Bogema D.R."/>
        </authorList>
    </citation>
    <scope>NUCLEOTIDE SEQUENCE [LARGE SCALE GENOMIC DNA]</scope>
    <source>
        <strain evidence="2 3">ATCC PRA-207</strain>
    </source>
</reference>
<evidence type="ECO:0000256" key="1">
    <source>
        <dbReference type="SAM" id="SignalP"/>
    </source>
</evidence>